<accession>A0A371FDT4</accession>
<comment type="caution">
    <text evidence="1">The sequence shown here is derived from an EMBL/GenBank/DDBJ whole genome shotgun (WGS) entry which is preliminary data.</text>
</comment>
<feature type="non-terminal residue" evidence="1">
    <location>
        <position position="1"/>
    </location>
</feature>
<sequence length="219" mass="25745">MAVSGSCKSHFWSPFWGYMKERPKELEKSLLLGIQKWGIPKRVFKGPLDHAEEVCSKSRPTNLGIIQSYKLSLGKAILMDYGHHVRQGELGEKLDKVGRGLDSVQRDIQSVNAKVEALSKEKEERPKVSGRSSQFYFGEKCEILVRVERNRKKERRERHGRRGEEPIDKELDMERKRMMRNRFVPPSYTRDLHNKLERLYQGSRNMKKYHIPYSHFSLN</sequence>
<gene>
    <name evidence="1" type="ORF">CR513_43556</name>
</gene>
<dbReference type="AlphaFoldDB" id="A0A371FDT4"/>
<keyword evidence="2" id="KW-1185">Reference proteome</keyword>
<evidence type="ECO:0000313" key="1">
    <source>
        <dbReference type="EMBL" id="RDX76446.1"/>
    </source>
</evidence>
<proteinExistence type="predicted"/>
<dbReference type="EMBL" id="QJKJ01009506">
    <property type="protein sequence ID" value="RDX76446.1"/>
    <property type="molecule type" value="Genomic_DNA"/>
</dbReference>
<evidence type="ECO:0000313" key="2">
    <source>
        <dbReference type="Proteomes" id="UP000257109"/>
    </source>
</evidence>
<dbReference type="Proteomes" id="UP000257109">
    <property type="component" value="Unassembled WGS sequence"/>
</dbReference>
<name>A0A371FDT4_MUCPR</name>
<protein>
    <submittedName>
        <fullName evidence="1">Uncharacterized protein</fullName>
    </submittedName>
</protein>
<reference evidence="1" key="1">
    <citation type="submission" date="2018-05" db="EMBL/GenBank/DDBJ databases">
        <title>Draft genome of Mucuna pruriens seed.</title>
        <authorList>
            <person name="Nnadi N.E."/>
            <person name="Vos R."/>
            <person name="Hasami M.H."/>
            <person name="Devisetty U.K."/>
            <person name="Aguiy J.C."/>
        </authorList>
    </citation>
    <scope>NUCLEOTIDE SEQUENCE [LARGE SCALE GENOMIC DNA]</scope>
    <source>
        <strain evidence="1">JCA_2017</strain>
    </source>
</reference>
<organism evidence="1 2">
    <name type="scientific">Mucuna pruriens</name>
    <name type="common">Velvet bean</name>
    <name type="synonym">Dolichos pruriens</name>
    <dbReference type="NCBI Taxonomy" id="157652"/>
    <lineage>
        <taxon>Eukaryota</taxon>
        <taxon>Viridiplantae</taxon>
        <taxon>Streptophyta</taxon>
        <taxon>Embryophyta</taxon>
        <taxon>Tracheophyta</taxon>
        <taxon>Spermatophyta</taxon>
        <taxon>Magnoliopsida</taxon>
        <taxon>eudicotyledons</taxon>
        <taxon>Gunneridae</taxon>
        <taxon>Pentapetalae</taxon>
        <taxon>rosids</taxon>
        <taxon>fabids</taxon>
        <taxon>Fabales</taxon>
        <taxon>Fabaceae</taxon>
        <taxon>Papilionoideae</taxon>
        <taxon>50 kb inversion clade</taxon>
        <taxon>NPAAA clade</taxon>
        <taxon>indigoferoid/millettioid clade</taxon>
        <taxon>Phaseoleae</taxon>
        <taxon>Mucuna</taxon>
    </lineage>
</organism>